<dbReference type="RefSeq" id="XP_012178796.1">
    <property type="nucleotide sequence ID" value="XM_012323406.1"/>
</dbReference>
<dbReference type="EMBL" id="HE796937">
    <property type="protein sequence ID" value="CCL99513.1"/>
    <property type="molecule type" value="Genomic_DNA"/>
</dbReference>
<dbReference type="InParanoid" id="J4G115"/>
<name>J4G115_9APHY</name>
<dbReference type="Pfam" id="PF01814">
    <property type="entry name" value="Hemerythrin"/>
    <property type="match status" value="1"/>
</dbReference>
<dbReference type="AlphaFoldDB" id="J4G115"/>
<evidence type="ECO:0000313" key="2">
    <source>
        <dbReference type="EMBL" id="CCL99513.1"/>
    </source>
</evidence>
<reference evidence="2 3" key="1">
    <citation type="journal article" date="2012" name="Appl. Environ. Microbiol.">
        <title>Short-read sequencing for genomic analysis of the brown rot fungus Fibroporia radiculosa.</title>
        <authorList>
            <person name="Tang J.D."/>
            <person name="Perkins A.D."/>
            <person name="Sonstegard T.S."/>
            <person name="Schroeder S.G."/>
            <person name="Burgess S.C."/>
            <person name="Diehl S.V."/>
        </authorList>
    </citation>
    <scope>NUCLEOTIDE SEQUENCE [LARGE SCALE GENOMIC DNA]</scope>
    <source>
        <strain evidence="2 3">TFFH 294</strain>
    </source>
</reference>
<evidence type="ECO:0000259" key="1">
    <source>
        <dbReference type="Pfam" id="PF01814"/>
    </source>
</evidence>
<dbReference type="InterPro" id="IPR053206">
    <property type="entry name" value="Dimeric_xanthone_biosynth"/>
</dbReference>
<dbReference type="InterPro" id="IPR012312">
    <property type="entry name" value="Hemerythrin-like"/>
</dbReference>
<dbReference type="Gene3D" id="1.20.120.520">
    <property type="entry name" value="nmb1532 protein domain like"/>
    <property type="match status" value="1"/>
</dbReference>
<dbReference type="HOGENOM" id="CLU_066708_1_0_1"/>
<dbReference type="Proteomes" id="UP000006352">
    <property type="component" value="Unassembled WGS sequence"/>
</dbReference>
<sequence length="237" mass="27705">MVYTTEDFNRDLAKMTELARGDKPTDIFLWVQWEMARTHRALVVFWLQVRKQFSTSAPVDDAENFLGFAKQWVRSVELHHQLEEEVQFPALNPPVDTGKSHDEHVELMQPLQAYKSYLESVSSGSESWSAYKADELTQAFIPIMMRHFVEELYILDPDALRKFIPKETLEGMRQDVAETAKVRLDPARDVPPLVTHNDDALDWPPVPWKITEDFKIPLELYQPHKGWWKYSSHPLEL</sequence>
<dbReference type="PANTHER" id="PTHR38048:SF2">
    <property type="entry name" value="HEMERYTHRIN-LIKE DOMAIN-CONTAINING PROTEIN"/>
    <property type="match status" value="1"/>
</dbReference>
<gene>
    <name evidence="2" type="ORF">FIBRA_01531</name>
</gene>
<dbReference type="PANTHER" id="PTHR38048">
    <property type="entry name" value="EXPRESSED PROTEIN"/>
    <property type="match status" value="1"/>
</dbReference>
<accession>J4G115</accession>
<evidence type="ECO:0000313" key="3">
    <source>
        <dbReference type="Proteomes" id="UP000006352"/>
    </source>
</evidence>
<keyword evidence="3" id="KW-1185">Reference proteome</keyword>
<proteinExistence type="predicted"/>
<protein>
    <recommendedName>
        <fullName evidence="1">Hemerythrin-like domain-containing protein</fullName>
    </recommendedName>
</protein>
<dbReference type="OrthoDB" id="58416at2759"/>
<dbReference type="GeneID" id="24094424"/>
<organism evidence="2 3">
    <name type="scientific">Fibroporia radiculosa</name>
    <dbReference type="NCBI Taxonomy" id="599839"/>
    <lineage>
        <taxon>Eukaryota</taxon>
        <taxon>Fungi</taxon>
        <taxon>Dikarya</taxon>
        <taxon>Basidiomycota</taxon>
        <taxon>Agaricomycotina</taxon>
        <taxon>Agaricomycetes</taxon>
        <taxon>Polyporales</taxon>
        <taxon>Fibroporiaceae</taxon>
        <taxon>Fibroporia</taxon>
    </lineage>
</organism>
<feature type="domain" description="Hemerythrin-like" evidence="1">
    <location>
        <begin position="35"/>
        <end position="151"/>
    </location>
</feature>